<proteinExistence type="predicted"/>
<name>A0A6N8TJG8_SHIZO</name>
<dbReference type="AlphaFoldDB" id="A0A6N8TJG8"/>
<dbReference type="GO" id="GO:0003677">
    <property type="term" value="F:DNA binding"/>
    <property type="evidence" value="ECO:0007669"/>
    <property type="project" value="UniProtKB-KW"/>
</dbReference>
<dbReference type="EMBL" id="WUML01000022">
    <property type="protein sequence ID" value="MXO02386.1"/>
    <property type="molecule type" value="Genomic_DNA"/>
</dbReference>
<dbReference type="Gene3D" id="1.10.150.130">
    <property type="match status" value="1"/>
</dbReference>
<evidence type="ECO:0000313" key="2">
    <source>
        <dbReference type="EMBL" id="MXO02386.1"/>
    </source>
</evidence>
<accession>A0A6N8TJG8</accession>
<dbReference type="SUPFAM" id="SSF56349">
    <property type="entry name" value="DNA breaking-rejoining enzymes"/>
    <property type="match status" value="1"/>
</dbReference>
<dbReference type="Proteomes" id="UP000440304">
    <property type="component" value="Unassembled WGS sequence"/>
</dbReference>
<dbReference type="InterPro" id="IPR010998">
    <property type="entry name" value="Integrase_recombinase_N"/>
</dbReference>
<organism evidence="2 3">
    <name type="scientific">Shinella zoogloeoides</name>
    <name type="common">Crabtreella saccharophila</name>
    <dbReference type="NCBI Taxonomy" id="352475"/>
    <lineage>
        <taxon>Bacteria</taxon>
        <taxon>Pseudomonadati</taxon>
        <taxon>Pseudomonadota</taxon>
        <taxon>Alphaproteobacteria</taxon>
        <taxon>Hyphomicrobiales</taxon>
        <taxon>Rhizobiaceae</taxon>
        <taxon>Shinella</taxon>
    </lineage>
</organism>
<sequence>MLQRTKQPFVLFQRPGTKNWSMRYSLDGKQIKKSLQTPDEAEALRLANQIWHEQTYRLKQGLTIDEQPFSKVAEEFMKKVEFEASADERSKYHPIYWPPIIRRFPMAYFGDKPIDTITSADLERYLLWRKTYWTSGHGTKIEKIRCERNGRIYSRAAPRKVAALSTLNGEMVIIRGIFEQAARWGYCQPLVMPSTKTRKRVDNRRPSFTGTEYNTLLRVCEKRIYESFTGERQVQ</sequence>
<protein>
    <submittedName>
        <fullName evidence="2">Site-specific integrase</fullName>
    </submittedName>
</protein>
<comment type="caution">
    <text evidence="2">The sequence shown here is derived from an EMBL/GenBank/DDBJ whole genome shotgun (WGS) entry which is preliminary data.</text>
</comment>
<keyword evidence="1" id="KW-0238">DNA-binding</keyword>
<feature type="non-terminal residue" evidence="2">
    <location>
        <position position="235"/>
    </location>
</feature>
<reference evidence="2 3" key="1">
    <citation type="submission" date="2019-12" db="EMBL/GenBank/DDBJ databases">
        <title>Shinella granuli gen. nov., sp. nov., and proposal of the reclassification of Zoogloea ramigera ATCC 19623 as Shinella zoogloeoides sp. nov.</title>
        <authorList>
            <person name="Gao J."/>
        </authorList>
    </citation>
    <scope>NUCLEOTIDE SEQUENCE [LARGE SCALE GENOMIC DNA]</scope>
    <source>
        <strain evidence="2 3">DSM 287</strain>
    </source>
</reference>
<evidence type="ECO:0000313" key="3">
    <source>
        <dbReference type="Proteomes" id="UP000440304"/>
    </source>
</evidence>
<dbReference type="InterPro" id="IPR011010">
    <property type="entry name" value="DNA_brk_join_enz"/>
</dbReference>
<gene>
    <name evidence="2" type="ORF">GR156_18880</name>
</gene>
<evidence type="ECO:0000256" key="1">
    <source>
        <dbReference type="ARBA" id="ARBA00023125"/>
    </source>
</evidence>